<dbReference type="EMBL" id="LKCW01000320">
    <property type="protein sequence ID" value="KPM34588.1"/>
    <property type="molecule type" value="Genomic_DNA"/>
</dbReference>
<feature type="region of interest" description="Disordered" evidence="1">
    <location>
        <begin position="1"/>
        <end position="31"/>
    </location>
</feature>
<dbReference type="OrthoDB" id="5083424at2759"/>
<gene>
    <name evidence="2" type="ORF">AK830_g11983</name>
</gene>
<keyword evidence="3" id="KW-1185">Reference proteome</keyword>
<evidence type="ECO:0000313" key="3">
    <source>
        <dbReference type="Proteomes" id="UP000050424"/>
    </source>
</evidence>
<evidence type="ECO:0000256" key="1">
    <source>
        <dbReference type="SAM" id="MobiDB-lite"/>
    </source>
</evidence>
<proteinExistence type="predicted"/>
<feature type="compositionally biased region" description="Low complexity" evidence="1">
    <location>
        <begin position="188"/>
        <end position="199"/>
    </location>
</feature>
<dbReference type="STRING" id="78410.A0A0N8H4X5"/>
<dbReference type="Proteomes" id="UP000050424">
    <property type="component" value="Unassembled WGS sequence"/>
</dbReference>
<feature type="compositionally biased region" description="Acidic residues" evidence="1">
    <location>
        <begin position="16"/>
        <end position="31"/>
    </location>
</feature>
<feature type="compositionally biased region" description="Basic and acidic residues" evidence="1">
    <location>
        <begin position="242"/>
        <end position="251"/>
    </location>
</feature>
<comment type="caution">
    <text evidence="2">The sequence shown here is derived from an EMBL/GenBank/DDBJ whole genome shotgun (WGS) entry which is preliminary data.</text>
</comment>
<protein>
    <submittedName>
        <fullName evidence="2">Uncharacterized protein</fullName>
    </submittedName>
</protein>
<feature type="region of interest" description="Disordered" evidence="1">
    <location>
        <begin position="155"/>
        <end position="216"/>
    </location>
</feature>
<sequence>MPSSPYSAPTPYDEKECFDEPDESAYEDDADLEDDWRESASSTDLVKNQARWSLGGQTIEYMGTKLHMEQVPQLVVSEFRQAHSLLYDELLFGAEDIVPIEAWRLHDDLDLDDYGGSWLTDEGNAEILEGAQGALLRQIEHGFSSSVGHRIRAVSQEPGADWSSADHSSTTSGNPISLSCRDTRRLQSGRTSSSSTGRSIPLEKQDAVEHKQQLERRRYKYKPTNPGACRTTAIKAASRTQVKRENDAVLRERRRLSAGNGRVPERDVVAAFKA</sequence>
<reference evidence="2 3" key="1">
    <citation type="submission" date="2015-09" db="EMBL/GenBank/DDBJ databases">
        <title>Draft genome of a European isolate of the apple canker pathogen Neonectria ditissima.</title>
        <authorList>
            <person name="Gomez-Cortecero A."/>
            <person name="Harrison R.J."/>
            <person name="Armitage A.D."/>
        </authorList>
    </citation>
    <scope>NUCLEOTIDE SEQUENCE [LARGE SCALE GENOMIC DNA]</scope>
    <source>
        <strain evidence="2 3">R09/05</strain>
    </source>
</reference>
<organism evidence="2 3">
    <name type="scientific">Neonectria ditissima</name>
    <dbReference type="NCBI Taxonomy" id="78410"/>
    <lineage>
        <taxon>Eukaryota</taxon>
        <taxon>Fungi</taxon>
        <taxon>Dikarya</taxon>
        <taxon>Ascomycota</taxon>
        <taxon>Pezizomycotina</taxon>
        <taxon>Sordariomycetes</taxon>
        <taxon>Hypocreomycetidae</taxon>
        <taxon>Hypocreales</taxon>
        <taxon>Nectriaceae</taxon>
        <taxon>Neonectria</taxon>
    </lineage>
</organism>
<dbReference type="AlphaFoldDB" id="A0A0N8H4X5"/>
<feature type="compositionally biased region" description="Basic and acidic residues" evidence="1">
    <location>
        <begin position="201"/>
        <end position="216"/>
    </location>
</feature>
<name>A0A0N8H4X5_9HYPO</name>
<feature type="region of interest" description="Disordered" evidence="1">
    <location>
        <begin position="236"/>
        <end position="261"/>
    </location>
</feature>
<accession>A0A0N8H4X5</accession>
<evidence type="ECO:0000313" key="2">
    <source>
        <dbReference type="EMBL" id="KPM34588.1"/>
    </source>
</evidence>
<feature type="compositionally biased region" description="Polar residues" evidence="1">
    <location>
        <begin position="165"/>
        <end position="177"/>
    </location>
</feature>